<evidence type="ECO:0000313" key="3">
    <source>
        <dbReference type="Proteomes" id="UP000215902"/>
    </source>
</evidence>
<reference evidence="2 3" key="1">
    <citation type="submission" date="2017-06" db="EMBL/GenBank/DDBJ databases">
        <title>A platform for efficient transgenesis in Macrostomum lignano, a flatworm model organism for stem cell research.</title>
        <authorList>
            <person name="Berezikov E."/>
        </authorList>
    </citation>
    <scope>NUCLEOTIDE SEQUENCE [LARGE SCALE GENOMIC DNA]</scope>
    <source>
        <strain evidence="2">DV1</strain>
        <tissue evidence="2">Whole organism</tissue>
    </source>
</reference>
<protein>
    <submittedName>
        <fullName evidence="2">Uncharacterized protein</fullName>
    </submittedName>
</protein>
<feature type="compositionally biased region" description="Basic residues" evidence="1">
    <location>
        <begin position="361"/>
        <end position="374"/>
    </location>
</feature>
<feature type="compositionally biased region" description="Basic and acidic residues" evidence="1">
    <location>
        <begin position="533"/>
        <end position="542"/>
    </location>
</feature>
<feature type="compositionally biased region" description="Basic and acidic residues" evidence="1">
    <location>
        <begin position="418"/>
        <end position="429"/>
    </location>
</feature>
<dbReference type="EMBL" id="NIVC01000380">
    <property type="protein sequence ID" value="PAA84338.1"/>
    <property type="molecule type" value="Genomic_DNA"/>
</dbReference>
<sequence length="556" mass="65205">SPAVVTNSERSEEFFLLAKAKVTQPAAVVEMANVRARNLPRVREALEKAERARFYKQRTNKYTDEVRLMNSLTGLENQRIAALARIKEQTMDLRMQALHIKEEEEAFLKADTVGFDELKRKVEINKHRNFLQEVKYKPRRIRDDFVRRYERWKAEDAEVDDWRFEMPTRQPQVRLNEQLIYPAKRERKQNFRQYLEVTRRPDSKLGAKAVLRLRDLYTDDKTDADRLFYEELEQELSARSEAESQQQQQQQQQDQQQSVEASPFVTQQLGLAHAVQAHAMQRILGQIESTRRSIKFWEIPASQWTREKLDECHQRRRYRVRRRKQNKPEVQEDQQPDKEVAEDDDETVTQDEGSLEDGGKVRFRQSNRRLMKKKSMVDPQSDQPTATGSDEDSTSAATAGDDNEEGQRERVRKLSKRLSRDFRSEDFNKHRQSLIQELDEEGVSPQERLRRMREFEKAWTEVLKCKYIRGYEPPDMRLPEGQTATDFVFGEAEVRALDKIVEEAAASAETTEISDRPSDVIAVDEVDQSAQENDEKHPRESGIVEVGDDENKNDTR</sequence>
<evidence type="ECO:0000313" key="2">
    <source>
        <dbReference type="EMBL" id="PAA84338.1"/>
    </source>
</evidence>
<organism evidence="2 3">
    <name type="scientific">Macrostomum lignano</name>
    <dbReference type="NCBI Taxonomy" id="282301"/>
    <lineage>
        <taxon>Eukaryota</taxon>
        <taxon>Metazoa</taxon>
        <taxon>Spiralia</taxon>
        <taxon>Lophotrochozoa</taxon>
        <taxon>Platyhelminthes</taxon>
        <taxon>Rhabditophora</taxon>
        <taxon>Macrostomorpha</taxon>
        <taxon>Macrostomida</taxon>
        <taxon>Macrostomidae</taxon>
        <taxon>Macrostomum</taxon>
    </lineage>
</organism>
<feature type="region of interest" description="Disordered" evidence="1">
    <location>
        <begin position="238"/>
        <end position="261"/>
    </location>
</feature>
<feature type="non-terminal residue" evidence="2">
    <location>
        <position position="1"/>
    </location>
</feature>
<evidence type="ECO:0000256" key="1">
    <source>
        <dbReference type="SAM" id="MobiDB-lite"/>
    </source>
</evidence>
<keyword evidence="3" id="KW-1185">Reference proteome</keyword>
<name>A0A267GE71_9PLAT</name>
<dbReference type="OrthoDB" id="6161313at2759"/>
<proteinExistence type="predicted"/>
<feature type="compositionally biased region" description="Low complexity" evidence="1">
    <location>
        <begin position="243"/>
        <end position="261"/>
    </location>
</feature>
<feature type="region of interest" description="Disordered" evidence="1">
    <location>
        <begin position="319"/>
        <end position="447"/>
    </location>
</feature>
<feature type="compositionally biased region" description="Basic and acidic residues" evidence="1">
    <location>
        <begin position="326"/>
        <end position="339"/>
    </location>
</feature>
<dbReference type="AlphaFoldDB" id="A0A267GE71"/>
<gene>
    <name evidence="2" type="ORF">BOX15_Mlig010822g1</name>
</gene>
<feature type="compositionally biased region" description="Acidic residues" evidence="1">
    <location>
        <begin position="340"/>
        <end position="355"/>
    </location>
</feature>
<feature type="region of interest" description="Disordered" evidence="1">
    <location>
        <begin position="526"/>
        <end position="556"/>
    </location>
</feature>
<feature type="compositionally biased region" description="Polar residues" evidence="1">
    <location>
        <begin position="378"/>
        <end position="388"/>
    </location>
</feature>
<accession>A0A267GE71</accession>
<dbReference type="Proteomes" id="UP000215902">
    <property type="component" value="Unassembled WGS sequence"/>
</dbReference>
<comment type="caution">
    <text evidence="2">The sequence shown here is derived from an EMBL/GenBank/DDBJ whole genome shotgun (WGS) entry which is preliminary data.</text>
</comment>